<keyword evidence="1" id="KW-0175">Coiled coil</keyword>
<dbReference type="AlphaFoldDB" id="A0A478FUA9"/>
<keyword evidence="2" id="KW-1133">Transmembrane helix</keyword>
<gene>
    <name evidence="3" type="ORF">MHSWG343_06270</name>
</gene>
<dbReference type="Proteomes" id="UP000324831">
    <property type="component" value="Unassembled WGS sequence"/>
</dbReference>
<comment type="caution">
    <text evidence="3">The sequence shown here is derived from an EMBL/GenBank/DDBJ whole genome shotgun (WGS) entry which is preliminary data.</text>
</comment>
<accession>A0A478FUA9</accession>
<protein>
    <submittedName>
        <fullName evidence="3">Uncharacterized protein</fullName>
    </submittedName>
</protein>
<keyword evidence="2" id="KW-0812">Transmembrane</keyword>
<dbReference type="EMBL" id="BIMN01000003">
    <property type="protein sequence ID" value="GCE63630.1"/>
    <property type="molecule type" value="Genomic_DNA"/>
</dbReference>
<proteinExistence type="predicted"/>
<feature type="transmembrane region" description="Helical" evidence="2">
    <location>
        <begin position="38"/>
        <end position="58"/>
    </location>
</feature>
<evidence type="ECO:0000313" key="3">
    <source>
        <dbReference type="EMBL" id="GCE63630.1"/>
    </source>
</evidence>
<feature type="coiled-coil region" evidence="1">
    <location>
        <begin position="235"/>
        <end position="301"/>
    </location>
</feature>
<evidence type="ECO:0000256" key="2">
    <source>
        <dbReference type="SAM" id="Phobius"/>
    </source>
</evidence>
<organism evidence="3 4">
    <name type="scientific">Candidatus Mycoplasma haematohominis</name>
    <dbReference type="NCBI Taxonomy" id="1494318"/>
    <lineage>
        <taxon>Bacteria</taxon>
        <taxon>Bacillati</taxon>
        <taxon>Mycoplasmatota</taxon>
        <taxon>Mollicutes</taxon>
        <taxon>Mycoplasmataceae</taxon>
        <taxon>Mycoplasma</taxon>
    </lineage>
</organism>
<keyword evidence="2" id="KW-0472">Membrane</keyword>
<name>A0A478FUA9_9MOLU</name>
<sequence length="503" mass="58080">MSTNNSLKELFLDTEISEIINSFNKSAKFSLSAIQKTLIFFATISSAVATPLLTIYYINTKEWWRISSYLEKEILSKYDNIKEYIDEQSLYKAWKKDEASLKNYLKEVSDKYLSNLQKKIDDTKITAEIIIPKLVNETSKIHNQLAQDLQNISPNLELKNVTDKDISIKEIMKKVATFFNEAIEKTEKSINENVDSQKSSIYSKTVLKDKEITEQMKEKTYSFFKQSNWQAQINLSNSNKHASKIKSQLEKIKQEIEKEVKEAKKIFEKLKDTNKLKDANIENIAQEAQKIRIEKTNLGKQIKEKLKKVNEKIETIPKVLLGSLLNEKAKLLEDIEKLPEEASSLKSIIKNLASSQQISKDDFDKLRKNILSIYLVVEGKKKEEKRVSICDTYAKTFWTKFFTFGQGCKITKSAGEVVNYDPELIWLLVSLLCLFGTNQENNSREWNLIDVKYGQSLQTYVAGKAMNWFSEEEIDKLLKESMPGIETMLGRPTTTNKTPRLKK</sequence>
<reference evidence="3 4" key="1">
    <citation type="submission" date="2019-01" db="EMBL/GenBank/DDBJ databases">
        <title>Draft genome sequences of Candidatus Mycoplasma haemohominis SWG34-3 identified from a patient with pyrexia, anemia and liver dysfunction.</title>
        <authorList>
            <person name="Sekizuka T."/>
            <person name="Hattori N."/>
            <person name="Katano H."/>
            <person name="Takuma T."/>
            <person name="Ito T."/>
            <person name="Arai N."/>
            <person name="Yanai R."/>
            <person name="Ishii S."/>
            <person name="Miura Y."/>
            <person name="Tokunaga T."/>
            <person name="Watanabe H."/>
            <person name="Nomura N."/>
            <person name="Eguchi J."/>
            <person name="Arai T."/>
            <person name="Hasegawa H."/>
            <person name="Nakamaki T."/>
            <person name="Wakita T."/>
            <person name="Niki Y."/>
            <person name="Kuroda M."/>
        </authorList>
    </citation>
    <scope>NUCLEOTIDE SEQUENCE [LARGE SCALE GENOMIC DNA]</scope>
    <source>
        <strain evidence="3">SWG34-3</strain>
    </source>
</reference>
<evidence type="ECO:0000256" key="1">
    <source>
        <dbReference type="SAM" id="Coils"/>
    </source>
</evidence>
<evidence type="ECO:0000313" key="4">
    <source>
        <dbReference type="Proteomes" id="UP000324831"/>
    </source>
</evidence>